<dbReference type="PANTHER" id="PTHR12755">
    <property type="entry name" value="CLEAVAGE/POLYADENYLATION FACTOR IA SUBUNIT CLP1P"/>
    <property type="match status" value="1"/>
</dbReference>
<dbReference type="GO" id="GO:0006388">
    <property type="term" value="P:tRNA splicing, via endonucleolytic cleavage and ligation"/>
    <property type="evidence" value="ECO:0007669"/>
    <property type="project" value="TreeGrafter"/>
</dbReference>
<dbReference type="InterPro" id="IPR032324">
    <property type="entry name" value="Clp1_N"/>
</dbReference>
<dbReference type="STRING" id="1288291.A0A059EWH8"/>
<keyword evidence="8" id="KW-1185">Reference proteome</keyword>
<keyword evidence="4" id="KW-0067">ATP-binding</keyword>
<dbReference type="Proteomes" id="UP000030655">
    <property type="component" value="Unassembled WGS sequence"/>
</dbReference>
<dbReference type="Pfam" id="PF16575">
    <property type="entry name" value="CLP1_P"/>
    <property type="match status" value="1"/>
</dbReference>
<dbReference type="EMBL" id="KK365389">
    <property type="protein sequence ID" value="KCZ79079.1"/>
    <property type="molecule type" value="Genomic_DNA"/>
</dbReference>
<dbReference type="GO" id="GO:0005634">
    <property type="term" value="C:nucleus"/>
    <property type="evidence" value="ECO:0007669"/>
    <property type="project" value="TreeGrafter"/>
</dbReference>
<dbReference type="Gene3D" id="3.40.50.300">
    <property type="entry name" value="P-loop containing nucleotide triphosphate hydrolases"/>
    <property type="match status" value="1"/>
</dbReference>
<feature type="domain" description="Clp1 P-loop" evidence="6">
    <location>
        <begin position="101"/>
        <end position="243"/>
    </location>
</feature>
<proteinExistence type="predicted"/>
<evidence type="ECO:0000256" key="2">
    <source>
        <dbReference type="ARBA" id="ARBA00019824"/>
    </source>
</evidence>
<feature type="domain" description="Clp1 N-terminal" evidence="5">
    <location>
        <begin position="5"/>
        <end position="80"/>
    </location>
</feature>
<dbReference type="GO" id="GO:0051731">
    <property type="term" value="F:polynucleotide 5'-hydroxyl-kinase activity"/>
    <property type="evidence" value="ECO:0007669"/>
    <property type="project" value="InterPro"/>
</dbReference>
<evidence type="ECO:0000256" key="4">
    <source>
        <dbReference type="ARBA" id="ARBA00022840"/>
    </source>
</evidence>
<accession>A0A059EWH8</accession>
<dbReference type="OrthoDB" id="258143at2759"/>
<evidence type="ECO:0000256" key="3">
    <source>
        <dbReference type="ARBA" id="ARBA00022741"/>
    </source>
</evidence>
<dbReference type="HOGENOM" id="CLU_018195_1_1_1"/>
<name>A0A059EWH8_9MICR</name>
<dbReference type="PANTHER" id="PTHR12755:SF6">
    <property type="entry name" value="POLYRIBONUCLEOTIDE 5'-HYDROXYL-KINASE CLP1"/>
    <property type="match status" value="1"/>
</dbReference>
<keyword evidence="3" id="KW-0547">Nucleotide-binding</keyword>
<protein>
    <recommendedName>
        <fullName evidence="2">Polynucleotide 5'-hydroxyl-kinase GRC3</fullName>
    </recommendedName>
    <alternativeName>
        <fullName evidence="1">Polynucleotide 5'-hydroxyl-kinase grc3</fullName>
    </alternativeName>
</protein>
<sequence>MQITELKPLHELRFEGQEVKIFITEGIVEFLGQELLNERWYVFKNTKGYFYSTTGAKFKLDGKIDLVYASNYTNLKQIFKYFYKKCKGKNNSSENILILGRGRTTFCTTIINLFLRNRQEVILTELAPDTGAVCFSGVLGISLIDKVIEYNKGVDLTNSLLYFYGSNKIEDHFDKYKLIIQEIFNKLKNNKNIKDKIKNKIYNFFIGPNNLEIIELIKKENNINEIIVLGDERLYHQVEGNKIFIPNNGYVKCNKARIREYFYGRSEDLTPYNLFNKNFPCITWSSEVSAPTSALPLGAERRLVIDNVEEIETENNYVYGILEEKGIKPCLGFVVPLEGNRLLAPKNKLMRDVVLFKGDLKYYEG</sequence>
<organism evidence="7 8">
    <name type="scientific">Anncaliia algerae PRA339</name>
    <dbReference type="NCBI Taxonomy" id="1288291"/>
    <lineage>
        <taxon>Eukaryota</taxon>
        <taxon>Fungi</taxon>
        <taxon>Fungi incertae sedis</taxon>
        <taxon>Microsporidia</taxon>
        <taxon>Tubulinosematoidea</taxon>
        <taxon>Tubulinosematidae</taxon>
        <taxon>Anncaliia</taxon>
    </lineage>
</organism>
<dbReference type="GO" id="GO:0005524">
    <property type="term" value="F:ATP binding"/>
    <property type="evidence" value="ECO:0007669"/>
    <property type="project" value="UniProtKB-KW"/>
</dbReference>
<gene>
    <name evidence="7" type="ORF">H312_03538</name>
</gene>
<dbReference type="Gene3D" id="2.60.120.1030">
    <property type="entry name" value="Clp1, DNA binding domain"/>
    <property type="match status" value="1"/>
</dbReference>
<dbReference type="VEuPathDB" id="MicrosporidiaDB:H312_03538"/>
<dbReference type="InterPro" id="IPR032319">
    <property type="entry name" value="CLP1_P"/>
</dbReference>
<dbReference type="AlphaFoldDB" id="A0A059EWH8"/>
<dbReference type="InterPro" id="IPR027417">
    <property type="entry name" value="P-loop_NTPase"/>
</dbReference>
<dbReference type="InterPro" id="IPR038239">
    <property type="entry name" value="Clp1_N_sf"/>
</dbReference>
<evidence type="ECO:0000313" key="7">
    <source>
        <dbReference type="EMBL" id="KCZ79079.1"/>
    </source>
</evidence>
<evidence type="ECO:0000256" key="1">
    <source>
        <dbReference type="ARBA" id="ARBA00018706"/>
    </source>
</evidence>
<dbReference type="Pfam" id="PF16573">
    <property type="entry name" value="CLP1_N"/>
    <property type="match status" value="1"/>
</dbReference>
<reference evidence="7 8" key="2">
    <citation type="submission" date="2014-03" db="EMBL/GenBank/DDBJ databases">
        <title>The Genome Sequence of Anncaliia algerae insect isolate PRA339.</title>
        <authorList>
            <consortium name="The Broad Institute Genome Sequencing Platform"/>
            <consortium name="The Broad Institute Genome Sequencing Center for Infectious Disease"/>
            <person name="Cuomo C."/>
            <person name="Becnel J."/>
            <person name="Sanscrainte N."/>
            <person name="Walker B."/>
            <person name="Young S.K."/>
            <person name="Zeng Q."/>
            <person name="Gargeya S."/>
            <person name="Fitzgerald M."/>
            <person name="Haas B."/>
            <person name="Abouelleil A."/>
            <person name="Alvarado L."/>
            <person name="Arachchi H.M."/>
            <person name="Berlin A.M."/>
            <person name="Chapman S.B."/>
            <person name="Dewar J."/>
            <person name="Goldberg J."/>
            <person name="Griggs A."/>
            <person name="Gujja S."/>
            <person name="Hansen M."/>
            <person name="Howarth C."/>
            <person name="Imamovic A."/>
            <person name="Larimer J."/>
            <person name="McCowan C."/>
            <person name="Murphy C."/>
            <person name="Neiman D."/>
            <person name="Pearson M."/>
            <person name="Priest M."/>
            <person name="Roberts A."/>
            <person name="Saif S."/>
            <person name="Shea T."/>
            <person name="Sisk P."/>
            <person name="Sykes S."/>
            <person name="Wortman J."/>
            <person name="Nusbaum C."/>
            <person name="Birren B."/>
        </authorList>
    </citation>
    <scope>NUCLEOTIDE SEQUENCE [LARGE SCALE GENOMIC DNA]</scope>
    <source>
        <strain evidence="7 8">PRA339</strain>
    </source>
</reference>
<reference evidence="8" key="1">
    <citation type="submission" date="2013-02" db="EMBL/GenBank/DDBJ databases">
        <authorList>
            <consortium name="The Broad Institute Genome Sequencing Platform"/>
            <person name="Cuomo C."/>
            <person name="Becnel J."/>
            <person name="Sanscrainte N."/>
            <person name="Walker B."/>
            <person name="Young S.K."/>
            <person name="Zeng Q."/>
            <person name="Gargeya S."/>
            <person name="Fitzgerald M."/>
            <person name="Haas B."/>
            <person name="Abouelleil A."/>
            <person name="Alvarado L."/>
            <person name="Arachchi H.M."/>
            <person name="Berlin A.M."/>
            <person name="Chapman S.B."/>
            <person name="Dewar J."/>
            <person name="Goldberg J."/>
            <person name="Griggs A."/>
            <person name="Gujja S."/>
            <person name="Hansen M."/>
            <person name="Howarth C."/>
            <person name="Imamovic A."/>
            <person name="Larimer J."/>
            <person name="McCowan C."/>
            <person name="Murphy C."/>
            <person name="Neiman D."/>
            <person name="Pearson M."/>
            <person name="Priest M."/>
            <person name="Roberts A."/>
            <person name="Saif S."/>
            <person name="Shea T."/>
            <person name="Sisk P."/>
            <person name="Sykes S."/>
            <person name="Wortman J."/>
            <person name="Nusbaum C."/>
            <person name="Birren B."/>
        </authorList>
    </citation>
    <scope>NUCLEOTIDE SEQUENCE [LARGE SCALE GENOMIC DNA]</scope>
    <source>
        <strain evidence="8">PRA339</strain>
    </source>
</reference>
<evidence type="ECO:0000259" key="6">
    <source>
        <dbReference type="Pfam" id="PF16575"/>
    </source>
</evidence>
<evidence type="ECO:0000313" key="8">
    <source>
        <dbReference type="Proteomes" id="UP000030655"/>
    </source>
</evidence>
<evidence type="ECO:0000259" key="5">
    <source>
        <dbReference type="Pfam" id="PF16573"/>
    </source>
</evidence>
<dbReference type="InterPro" id="IPR045116">
    <property type="entry name" value="Clp1/Grc3"/>
</dbReference>